<dbReference type="Pfam" id="PF22672">
    <property type="entry name" value="DBL_C"/>
    <property type="match status" value="1"/>
</dbReference>
<dbReference type="EMBL" id="KJ856454">
    <property type="protein sequence ID" value="AJD77384.1"/>
    <property type="molecule type" value="Genomic_DNA"/>
</dbReference>
<name>A0A0F6P8E2_PLAFA</name>
<feature type="compositionally biased region" description="Basic and acidic residues" evidence="2">
    <location>
        <begin position="84"/>
        <end position="102"/>
    </location>
</feature>
<dbReference type="InterPro" id="IPR008602">
    <property type="entry name" value="Duffy-antigen-binding"/>
</dbReference>
<dbReference type="FunFam" id="1.20.1310.20:FF:000001">
    <property type="entry name" value="Erythrocyte membrane protein 1, PfEMP1"/>
    <property type="match status" value="1"/>
</dbReference>
<dbReference type="GO" id="GO:0046789">
    <property type="term" value="F:host cell surface receptor binding"/>
    <property type="evidence" value="ECO:0007669"/>
    <property type="project" value="InterPro"/>
</dbReference>
<dbReference type="Gene3D" id="1.20.58.830">
    <property type="match status" value="1"/>
</dbReference>
<feature type="domain" description="Plasmodium falciparum erythrocyte membrane protein-1 N-terminal segment" evidence="4">
    <location>
        <begin position="11"/>
        <end position="47"/>
    </location>
</feature>
<dbReference type="InterPro" id="IPR054595">
    <property type="entry name" value="DBL_C"/>
</dbReference>
<dbReference type="InterPro" id="IPR042202">
    <property type="entry name" value="Duffy-ag-bd_sf"/>
</dbReference>
<feature type="compositionally biased region" description="Basic and acidic residues" evidence="2">
    <location>
        <begin position="23"/>
        <end position="37"/>
    </location>
</feature>
<evidence type="ECO:0000256" key="2">
    <source>
        <dbReference type="SAM" id="MobiDB-lite"/>
    </source>
</evidence>
<dbReference type="AlphaFoldDB" id="A0A0F6P8E2"/>
<feature type="domain" description="Duffy-binding-like" evidence="5">
    <location>
        <begin position="310"/>
        <end position="471"/>
    </location>
</feature>
<organism evidence="6">
    <name type="scientific">Plasmodium falciparum</name>
    <name type="common">malaria parasite P. falciparum</name>
    <dbReference type="NCBI Taxonomy" id="5833"/>
    <lineage>
        <taxon>Eukaryota</taxon>
        <taxon>Sar</taxon>
        <taxon>Alveolata</taxon>
        <taxon>Apicomplexa</taxon>
        <taxon>Aconoidasida</taxon>
        <taxon>Haemosporida</taxon>
        <taxon>Plasmodiidae</taxon>
        <taxon>Plasmodium</taxon>
        <taxon>Plasmodium (Laverania)</taxon>
    </lineage>
</organism>
<evidence type="ECO:0000259" key="5">
    <source>
        <dbReference type="Pfam" id="PF22672"/>
    </source>
</evidence>
<feature type="domain" description="Duffy-antigen binding" evidence="3">
    <location>
        <begin position="106"/>
        <end position="306"/>
    </location>
</feature>
<dbReference type="VEuPathDB" id="PlasmoDB:PfNF54_070016800"/>
<feature type="region of interest" description="Disordered" evidence="2">
    <location>
        <begin position="1"/>
        <end position="38"/>
    </location>
</feature>
<proteinExistence type="predicted"/>
<protein>
    <submittedName>
        <fullName evidence="6">Erythrocyte membrane protein 1</fullName>
    </submittedName>
</protein>
<dbReference type="VEuPathDB" id="PlasmoDB:PfSN01_070017300"/>
<dbReference type="Pfam" id="PF15447">
    <property type="entry name" value="NTS"/>
    <property type="match status" value="1"/>
</dbReference>
<feature type="coiled-coil region" evidence="1">
    <location>
        <begin position="375"/>
        <end position="402"/>
    </location>
</feature>
<evidence type="ECO:0000256" key="1">
    <source>
        <dbReference type="SAM" id="Coils"/>
    </source>
</evidence>
<dbReference type="VEuPathDB" id="PlasmoDB:PfGA01_080012300"/>
<evidence type="ECO:0000259" key="4">
    <source>
        <dbReference type="Pfam" id="PF15447"/>
    </source>
</evidence>
<dbReference type="Gene3D" id="1.20.1310.20">
    <property type="entry name" value="Duffy-antigen binding domain"/>
    <property type="match status" value="1"/>
</dbReference>
<dbReference type="VEuPathDB" id="PlasmoDB:PfML01_070016800"/>
<dbReference type="FunFam" id="1.20.58.830:FF:000009">
    <property type="entry name" value="Erythrocyte membrane protein 1, PfEMP1"/>
    <property type="match status" value="1"/>
</dbReference>
<dbReference type="InterPro" id="IPR029210">
    <property type="entry name" value="PfEMP1_NTS"/>
</dbReference>
<dbReference type="Pfam" id="PF05424">
    <property type="entry name" value="Duffy_binding"/>
    <property type="match status" value="1"/>
</dbReference>
<dbReference type="GO" id="GO:0016020">
    <property type="term" value="C:membrane"/>
    <property type="evidence" value="ECO:0007669"/>
    <property type="project" value="InterPro"/>
</dbReference>
<reference evidence="6" key="1">
    <citation type="journal article" date="2015" name="Malar. J.">
        <title>Transcription of the var genes from a freshly-obtained field isolate of Plasmodium falciparum shows more variable switching patterns than long laboratory-adapted isolates.</title>
        <authorList>
            <person name="Ye R."/>
            <person name="Zhang D."/>
            <person name="Chen B."/>
            <person name="Zhu Y."/>
            <person name="Zhang Y."/>
            <person name="Wang S."/>
            <person name="Pan W."/>
        </authorList>
    </citation>
    <scope>NUCLEOTIDE SEQUENCE</scope>
    <source>
        <strain evidence="6">FCYN0906-5H</strain>
    </source>
</reference>
<gene>
    <name evidence="6" type="primary">var143</name>
</gene>
<evidence type="ECO:0000313" key="6">
    <source>
        <dbReference type="EMBL" id="AJD77384.1"/>
    </source>
</evidence>
<sequence length="657" mass="74779">MSSPGGGTDKSAKEVLDEFGQQVHDKVKEEAQKRSNGDLKGLLTSATLSGGEVASSNDPCNSDYTTHFDASGERNPCGNTNVDRFPDKEGAQCDKKKIKDSDSNGGACAPYRRLSLCKKNMEKIPTSTTKHDLLLDVCMAAKFEGESLKGEHPKYKLKYSDSQICTVLARSFADIGDIVRGKDLYLGNKKKNQTKTEREKLEDNLRKIFGNIYEGLDGKIKSNYNDAPDYYQLREDWWTANRHTVWKAMTCSNELKDNRYFRQTCSDTHGSSVANHYCRCNGDQPGNDKANTDPPTYFDYVPQYLRWFEEWAEDFCRKKKKYVDIVKTYCRGKYQGEERYCSRNGFDCEKTKRAIGRLRMGKGCTDCFFACYPYVDWIDNQRKQFEKQKQKYDEEIKKYTNGAVGNGTGRSRKTRAARGSNVNGYEKIFYEKLKEQNYGTVGEFLGLLNNEKACKNVQDTEGGKINFKNVKSSSAGASGTNDIKNGTFYRSEYCQPCPDCGVRKTNGNQWEKKNDDQCNIKLYKPKGDATPTDNTILKSGENHDDIKEKIEQFCKTQNGTGGVANGSGSKSDSQKLYQKWKCYQFEELTKDVQEGVEDDDDGEYDKEVKGAGGLCILKNDQRNEENKGKSQNEPEQFQKTFYDFFYYWVAHMLKDSI</sequence>
<keyword evidence="1" id="KW-0175">Coiled coil</keyword>
<dbReference type="SUPFAM" id="SSF140924">
    <property type="entry name" value="Duffy binding domain-like"/>
    <property type="match status" value="2"/>
</dbReference>
<evidence type="ECO:0000259" key="3">
    <source>
        <dbReference type="Pfam" id="PF05424"/>
    </source>
</evidence>
<accession>A0A0F6P8E2</accession>
<dbReference type="VEuPathDB" id="PlasmoDB:PF3D7_0712300"/>
<feature type="non-terminal residue" evidence="6">
    <location>
        <position position="657"/>
    </location>
</feature>
<dbReference type="VEuPathDB" id="PlasmoDB:PfTG01_000064600"/>
<feature type="region of interest" description="Disordered" evidence="2">
    <location>
        <begin position="67"/>
        <end position="105"/>
    </location>
</feature>